<sequence length="452" mass="46774">MSRDASTSILACAALFVGAMLPTGAHAATRIVANCNDAGAGSLRNAVAGALSGDTIDLRGLACTRIALTSGEIAIAQGTLTVIARGRDAMTLDGRQTFRIFRHTGTGTLRLQDLTVAWGRHRPAQDEFPSRGGCIASDGHVELHLARVHHCRNEAGGWLDSPPGAGGAISALGDVTLTHSTVFQSMATSNTTGGGIDAEGRVTLLYSHVFDNYAFYGGGVRAGKGASVTYSTIRDNDAAREGGGLFLQSGDLLVNKSTISGNRLHQEAPRASFPAGGGLYAEGPGTRTIADSTLSGNQAVYGAAFHMEGDVRVNNSTIAFNVAIWGDDPPTPPCEERGAIWADALTLRSTIVANTTCPNGVGHDVGRDAPAIAGFANLITRADVAVPGDTITADPRLGALTTNGGPTRTHMLPGDSPAIGRGSNFYQRAYDQRGPGFPRVKGAFPDIGAVER</sequence>
<dbReference type="InterPro" id="IPR039448">
    <property type="entry name" value="Beta_helix"/>
</dbReference>
<dbReference type="RefSeq" id="WP_281778687.1">
    <property type="nucleotide sequence ID" value="NZ_AP027041.1"/>
</dbReference>
<evidence type="ECO:0000313" key="4">
    <source>
        <dbReference type="Proteomes" id="UP001317822"/>
    </source>
</evidence>
<feature type="chain" id="PRO_5046768914" evidence="1">
    <location>
        <begin position="28"/>
        <end position="452"/>
    </location>
</feature>
<protein>
    <submittedName>
        <fullName evidence="3">Right-handed parallel beta-helix repeat-containing protein</fullName>
    </submittedName>
</protein>
<dbReference type="Pfam" id="PF13229">
    <property type="entry name" value="Beta_helix"/>
    <property type="match status" value="1"/>
</dbReference>
<feature type="signal peptide" evidence="1">
    <location>
        <begin position="1"/>
        <end position="27"/>
    </location>
</feature>
<evidence type="ECO:0000256" key="1">
    <source>
        <dbReference type="SAM" id="SignalP"/>
    </source>
</evidence>
<accession>A0ABM8DDM5</accession>
<dbReference type="Proteomes" id="UP001317822">
    <property type="component" value="Chromosome"/>
</dbReference>
<keyword evidence="1" id="KW-0732">Signal</keyword>
<dbReference type="NCBIfam" id="NF041518">
    <property type="entry name" value="choice_anch_Q"/>
    <property type="match status" value="1"/>
</dbReference>
<evidence type="ECO:0000313" key="3">
    <source>
        <dbReference type="EMBL" id="BDU16700.1"/>
    </source>
</evidence>
<dbReference type="SUPFAM" id="SSF51126">
    <property type="entry name" value="Pectin lyase-like"/>
    <property type="match status" value="1"/>
</dbReference>
<dbReference type="EMBL" id="AP027041">
    <property type="protein sequence ID" value="BDU16700.1"/>
    <property type="molecule type" value="Genomic_DNA"/>
</dbReference>
<name>A0ABM8DDM5_9GAMM</name>
<proteinExistence type="predicted"/>
<gene>
    <name evidence="3" type="ORF">LA521A_19010</name>
</gene>
<dbReference type="Gene3D" id="2.160.20.10">
    <property type="entry name" value="Single-stranded right-handed beta-helix, Pectin lyase-like"/>
    <property type="match status" value="1"/>
</dbReference>
<evidence type="ECO:0000259" key="2">
    <source>
        <dbReference type="Pfam" id="PF13229"/>
    </source>
</evidence>
<reference evidence="3 4" key="1">
    <citation type="journal article" date="2023" name="Int. J. Syst. Evol. Microbiol.">
        <title>Physiological and genomic analyses of cobalamin (vitamin B12)-auxotrophy of Lysobacter auxotrophicus sp. nov., a methionine-auxotrophic chitinolytic bacterium isolated from chitin-treated soil.</title>
        <authorList>
            <person name="Saito A."/>
            <person name="Dohra H."/>
            <person name="Hamada M."/>
            <person name="Moriuchi R."/>
            <person name="Kotsuchibashi Y."/>
            <person name="Mori K."/>
        </authorList>
    </citation>
    <scope>NUCLEOTIDE SEQUENCE [LARGE SCALE GENOMIC DNA]</scope>
    <source>
        <strain evidence="3 4">5-21a</strain>
    </source>
</reference>
<feature type="domain" description="Right handed beta helix" evidence="2">
    <location>
        <begin position="185"/>
        <end position="321"/>
    </location>
</feature>
<dbReference type="InterPro" id="IPR059226">
    <property type="entry name" value="Choice_anch_Q_dom"/>
</dbReference>
<keyword evidence="4" id="KW-1185">Reference proteome</keyword>
<organism evidence="3 4">
    <name type="scientific">Lysobacter auxotrophicus</name>
    <dbReference type="NCBI Taxonomy" id="2992573"/>
    <lineage>
        <taxon>Bacteria</taxon>
        <taxon>Pseudomonadati</taxon>
        <taxon>Pseudomonadota</taxon>
        <taxon>Gammaproteobacteria</taxon>
        <taxon>Lysobacterales</taxon>
        <taxon>Lysobacteraceae</taxon>
        <taxon>Lysobacter</taxon>
    </lineage>
</organism>
<dbReference type="InterPro" id="IPR012334">
    <property type="entry name" value="Pectin_lyas_fold"/>
</dbReference>
<dbReference type="InterPro" id="IPR011050">
    <property type="entry name" value="Pectin_lyase_fold/virulence"/>
</dbReference>